<evidence type="ECO:0000313" key="7">
    <source>
        <dbReference type="Proteomes" id="UP000251571"/>
    </source>
</evidence>
<evidence type="ECO:0008006" key="8">
    <source>
        <dbReference type="Google" id="ProtNLM"/>
    </source>
</evidence>
<feature type="compositionally biased region" description="Acidic residues" evidence="1">
    <location>
        <begin position="57"/>
        <end position="72"/>
    </location>
</feature>
<gene>
    <name evidence="4" type="ORF">BCF38_101371</name>
    <name evidence="5" type="ORF">SAMN05421539_101371</name>
</gene>
<dbReference type="InterPro" id="IPR046619">
    <property type="entry name" value="DUF6732"/>
</dbReference>
<evidence type="ECO:0000313" key="6">
    <source>
        <dbReference type="Proteomes" id="UP000245839"/>
    </source>
</evidence>
<dbReference type="OrthoDB" id="7875081at2"/>
<keyword evidence="6" id="KW-1185">Reference proteome</keyword>
<sequence>MLRFLPLFLLAVPAQAHTGHFGELAGHDHWVLGAGLGAIAGAAAIAWVKGRRKKDEPEEPSEEADTPEEAPA</sequence>
<reference evidence="5 7" key="1">
    <citation type="submission" date="2016-10" db="EMBL/GenBank/DDBJ databases">
        <authorList>
            <person name="Cai Z."/>
        </authorList>
    </citation>
    <scope>NUCLEOTIDE SEQUENCE [LARGE SCALE GENOMIC DNA]</scope>
    <source>
        <strain evidence="5 7">DSM 25227</strain>
    </source>
</reference>
<proteinExistence type="predicted"/>
<name>A0A2Y9A1C1_9RHOB</name>
<evidence type="ECO:0000256" key="2">
    <source>
        <dbReference type="SAM" id="Phobius"/>
    </source>
</evidence>
<evidence type="ECO:0000313" key="5">
    <source>
        <dbReference type="EMBL" id="SSA38240.1"/>
    </source>
</evidence>
<feature type="transmembrane region" description="Helical" evidence="2">
    <location>
        <begin position="32"/>
        <end position="48"/>
    </location>
</feature>
<reference evidence="4 6" key="2">
    <citation type="submission" date="2018-03" db="EMBL/GenBank/DDBJ databases">
        <title>Genomic Encyclopedia of Archaeal and Bacterial Type Strains, Phase II (KMG-II): from individual species to whole genera.</title>
        <authorList>
            <person name="Goeker M."/>
        </authorList>
    </citation>
    <scope>NUCLEOTIDE SEQUENCE [LARGE SCALE GENOMIC DNA]</scope>
    <source>
        <strain evidence="4 6">DSM 25227</strain>
    </source>
</reference>
<accession>A0A2Y9A1C1</accession>
<evidence type="ECO:0000313" key="4">
    <source>
        <dbReference type="EMBL" id="PWJ21962.1"/>
    </source>
</evidence>
<keyword evidence="3" id="KW-0732">Signal</keyword>
<evidence type="ECO:0000256" key="3">
    <source>
        <dbReference type="SAM" id="SignalP"/>
    </source>
</evidence>
<dbReference type="EMBL" id="UETC01000001">
    <property type="protein sequence ID" value="SSA38240.1"/>
    <property type="molecule type" value="Genomic_DNA"/>
</dbReference>
<protein>
    <recommendedName>
        <fullName evidence="8">LPXTG-motif cell wall anchor domain-containing protein</fullName>
    </recommendedName>
</protein>
<organism evidence="5 7">
    <name type="scientific">Jannaschia seohaensis</name>
    <dbReference type="NCBI Taxonomy" id="475081"/>
    <lineage>
        <taxon>Bacteria</taxon>
        <taxon>Pseudomonadati</taxon>
        <taxon>Pseudomonadota</taxon>
        <taxon>Alphaproteobacteria</taxon>
        <taxon>Rhodobacterales</taxon>
        <taxon>Roseobacteraceae</taxon>
        <taxon>Jannaschia</taxon>
    </lineage>
</organism>
<feature type="signal peptide" evidence="3">
    <location>
        <begin position="1"/>
        <end position="16"/>
    </location>
</feature>
<evidence type="ECO:0000256" key="1">
    <source>
        <dbReference type="SAM" id="MobiDB-lite"/>
    </source>
</evidence>
<dbReference type="Proteomes" id="UP000245839">
    <property type="component" value="Unassembled WGS sequence"/>
</dbReference>
<dbReference type="EMBL" id="QGDJ01000001">
    <property type="protein sequence ID" value="PWJ21962.1"/>
    <property type="molecule type" value="Genomic_DNA"/>
</dbReference>
<dbReference type="AlphaFoldDB" id="A0A2Y9A1C1"/>
<dbReference type="RefSeq" id="WP_109562561.1">
    <property type="nucleotide sequence ID" value="NZ_QGDJ01000001.1"/>
</dbReference>
<keyword evidence="2" id="KW-1133">Transmembrane helix</keyword>
<dbReference type="Pfam" id="PF20506">
    <property type="entry name" value="DUF6732"/>
    <property type="match status" value="1"/>
</dbReference>
<keyword evidence="2" id="KW-0472">Membrane</keyword>
<feature type="chain" id="PRO_5044071848" description="LPXTG-motif cell wall anchor domain-containing protein" evidence="3">
    <location>
        <begin position="17"/>
        <end position="72"/>
    </location>
</feature>
<keyword evidence="2" id="KW-0812">Transmembrane</keyword>
<feature type="region of interest" description="Disordered" evidence="1">
    <location>
        <begin position="50"/>
        <end position="72"/>
    </location>
</feature>
<dbReference type="Proteomes" id="UP000251571">
    <property type="component" value="Unassembled WGS sequence"/>
</dbReference>